<evidence type="ECO:0000256" key="2">
    <source>
        <dbReference type="ARBA" id="ARBA00009012"/>
    </source>
</evidence>
<dbReference type="Pfam" id="PF01940">
    <property type="entry name" value="DUF92"/>
    <property type="match status" value="1"/>
</dbReference>
<evidence type="ECO:0008006" key="9">
    <source>
        <dbReference type="Google" id="ProtNLM"/>
    </source>
</evidence>
<dbReference type="eggNOG" id="KOG4491">
    <property type="taxonomic scope" value="Eukaryota"/>
</dbReference>
<dbReference type="STRING" id="1097556.R4XCT1"/>
<evidence type="ECO:0000256" key="3">
    <source>
        <dbReference type="ARBA" id="ARBA00022692"/>
    </source>
</evidence>
<comment type="similarity">
    <text evidence="2">Belongs to the TMEM19 family.</text>
</comment>
<dbReference type="AlphaFoldDB" id="R4XCT1"/>
<protein>
    <recommendedName>
        <fullName evidence="9">Transmembrane protein 19</fullName>
    </recommendedName>
</protein>
<proteinExistence type="inferred from homology"/>
<keyword evidence="8" id="KW-1185">Reference proteome</keyword>
<evidence type="ECO:0000313" key="7">
    <source>
        <dbReference type="EMBL" id="CCG81125.1"/>
    </source>
</evidence>
<organism evidence="7 8">
    <name type="scientific">Taphrina deformans (strain PYCC 5710 / ATCC 11124 / CBS 356.35 / IMI 108563 / JCM 9778 / NBRC 8474)</name>
    <name type="common">Peach leaf curl fungus</name>
    <name type="synonym">Lalaria deformans</name>
    <dbReference type="NCBI Taxonomy" id="1097556"/>
    <lineage>
        <taxon>Eukaryota</taxon>
        <taxon>Fungi</taxon>
        <taxon>Dikarya</taxon>
        <taxon>Ascomycota</taxon>
        <taxon>Taphrinomycotina</taxon>
        <taxon>Taphrinomycetes</taxon>
        <taxon>Taphrinales</taxon>
        <taxon>Taphrinaceae</taxon>
        <taxon>Taphrina</taxon>
    </lineage>
</organism>
<keyword evidence="3 6" id="KW-0812">Transmembrane</keyword>
<comment type="caution">
    <text evidence="7">The sequence shown here is derived from an EMBL/GenBank/DDBJ whole genome shotgun (WGS) entry which is preliminary data.</text>
</comment>
<dbReference type="GO" id="GO:0016020">
    <property type="term" value="C:membrane"/>
    <property type="evidence" value="ECO:0007669"/>
    <property type="project" value="UniProtKB-SubCell"/>
</dbReference>
<dbReference type="PANTHER" id="PTHR13353:SF5">
    <property type="entry name" value="TRANSMEMBRANE PROTEIN 19"/>
    <property type="match status" value="1"/>
</dbReference>
<comment type="subcellular location">
    <subcellularLocation>
        <location evidence="1">Membrane</location>
        <topology evidence="1">Multi-pass membrane protein</topology>
    </subcellularLocation>
</comment>
<accession>R4XCT1</accession>
<evidence type="ECO:0000256" key="6">
    <source>
        <dbReference type="SAM" id="Phobius"/>
    </source>
</evidence>
<dbReference type="InterPro" id="IPR002794">
    <property type="entry name" value="DUF92_TMEM19"/>
</dbReference>
<dbReference type="Proteomes" id="UP000013776">
    <property type="component" value="Unassembled WGS sequence"/>
</dbReference>
<keyword evidence="4 6" id="KW-1133">Transmembrane helix</keyword>
<dbReference type="VEuPathDB" id="FungiDB:TAPDE_000824"/>
<sequence>MLAISLNVQTMLGLLAVVYMAIRSHRRSSLTQSGILAALIVGTIHALHPFRILSLLLVFFVCGTKLTTWGSDIKEELLTDEHEDGPSISAARGKKKKEGRTATQVFCNAGPATLLCTIHLLTSTTPHLSCLPTPSLPDLLIFGTVAQYACSAGDTFSSEIGILNDNWPILITTLRNVPPGTNGAVSLLGLVAALMGGTFIGLTAAITIPCDSLTTRLVLLLVGVGAGLCGSLIDSLLGATCQQTIYNAQMKKVVEVHGGSAAPVQPRHRDKERYIVLGHDLLDNNQVNLLSALLTVLLTMITVTVCSRLLASLPLGLT</sequence>
<feature type="transmembrane region" description="Helical" evidence="6">
    <location>
        <begin position="289"/>
        <end position="311"/>
    </location>
</feature>
<feature type="transmembrane region" description="Helical" evidence="6">
    <location>
        <begin position="6"/>
        <end position="22"/>
    </location>
</feature>
<dbReference type="OrthoDB" id="30881at2759"/>
<name>R4XCT1_TAPDE</name>
<reference evidence="7 8" key="1">
    <citation type="journal article" date="2013" name="MBio">
        <title>Genome sequencing of the plant pathogen Taphrina deformans, the causal agent of peach leaf curl.</title>
        <authorList>
            <person name="Cisse O.H."/>
            <person name="Almeida J.M.G.C.F."/>
            <person name="Fonseca A."/>
            <person name="Kumar A.A."/>
            <person name="Salojaervi J."/>
            <person name="Overmyer K."/>
            <person name="Hauser P.M."/>
            <person name="Pagni M."/>
        </authorList>
    </citation>
    <scope>NUCLEOTIDE SEQUENCE [LARGE SCALE GENOMIC DNA]</scope>
    <source>
        <strain evidence="8">PYCC 5710 / ATCC 11124 / CBS 356.35 / IMI 108563 / JCM 9778 / NBRC 8474</strain>
    </source>
</reference>
<dbReference type="PANTHER" id="PTHR13353">
    <property type="entry name" value="TRANSMEMBRANE PROTEIN 19"/>
    <property type="match status" value="1"/>
</dbReference>
<evidence type="ECO:0000256" key="4">
    <source>
        <dbReference type="ARBA" id="ARBA00022989"/>
    </source>
</evidence>
<evidence type="ECO:0000256" key="5">
    <source>
        <dbReference type="ARBA" id="ARBA00023136"/>
    </source>
</evidence>
<keyword evidence="5 6" id="KW-0472">Membrane</keyword>
<feature type="transmembrane region" description="Helical" evidence="6">
    <location>
        <begin position="217"/>
        <end position="237"/>
    </location>
</feature>
<feature type="transmembrane region" description="Helical" evidence="6">
    <location>
        <begin position="184"/>
        <end position="205"/>
    </location>
</feature>
<gene>
    <name evidence="7" type="ORF">TAPDE_000824</name>
</gene>
<dbReference type="EMBL" id="CAHR02000026">
    <property type="protein sequence ID" value="CCG81125.1"/>
    <property type="molecule type" value="Genomic_DNA"/>
</dbReference>
<evidence type="ECO:0000313" key="8">
    <source>
        <dbReference type="Proteomes" id="UP000013776"/>
    </source>
</evidence>
<feature type="transmembrane region" description="Helical" evidence="6">
    <location>
        <begin position="34"/>
        <end position="61"/>
    </location>
</feature>
<evidence type="ECO:0000256" key="1">
    <source>
        <dbReference type="ARBA" id="ARBA00004141"/>
    </source>
</evidence>